<gene>
    <name evidence="5" type="ORF">MBAV_004660</name>
</gene>
<sequence>MIRRRISKMLLLLVVLVLCMAANAYSKALNDFDGDNKSDVLWYNIDSGDVHTWSMNGKAIGNKSPLATVSELNWQILGAGDFDKDGKSDLLWQNTSTGDVAVWLQNGAQKLPVLIFAGTKWEVRGIGDFDGDGKSDVLWQDKTTGDVCLWLMDGGTIKTNKNLTVSGGGGGTLVPGWQVKAVGDFNGDGRSDLLWQNTVTYAVFIWFVDGVTVKSTASPSVQPDINWLIVGAGDFDNDGRSDLLWQNSKTGKVYIWFMDGATIKSSSGTPGTLSSWRVQDIGDFDGDGYSDILWYNLATNDFAVWLMKGLSIKDMAIATNFARGNWRSIPNGSNVMTLFNAGISTSNLSPSQGYSSTRVTISGSGFTASSQVTFGSYAPNDVMFISENQLVVHVPFAVTDDKVSGLPQGVYPVSVDGKAVGNFTALALPNNPNPPGVVLNNTLGAVTDAFVSDKEAIQSAIASMKSSTTDADVIGFLDEMNSALPDLESFFRNEVSSYVGQIDSTTLATIEQTMIAKNRSLDFAKDSPGKSQGSLLKKSTVISTRKGCDSEDGDSWLAVRSELVQDATIYDEIDAVLLAISYIPNPYTMCGAPMVQGAMKILSAGKTLKLANYGKIKGIIFDADFGKVGTPTNTRLDLNLAPYQKSTLKPSIRISVDGHITASLGLIGKAGKVLTGCFDKIPKTLGRTIKLVNFAAKIAPSQLPMDEQVCRISFRSVVRTDKTAPDLLSVDYNGKISWSNNVNNSVDIPVVQTADFEISPIYMVFSEWIIDNVKSLFIAPYKVVVYHTTPNPKLEVDKTTVAAGETFTFTGTGFSWGGNVMFYITGPKPLVVGKTADSSGTLSYKDSFGTAGTYTITATDETTGVSSNVVTITVTPTTGKRFTDNGDDSMTDTITGLQWMKDANPCGIKTWADATTCVGNLGGGWKVPTIQELYSLCRRDGTTTGLDAILSGSWGYCNGTTVDLATELTSAGFTKVQSNYYWSSTSCANGTSSAWVVPMGDGFVYAGGKSSYNYVWPVRSGH</sequence>
<dbReference type="SUPFAM" id="SSF81296">
    <property type="entry name" value="E set domains"/>
    <property type="match status" value="1"/>
</dbReference>
<evidence type="ECO:0000259" key="3">
    <source>
        <dbReference type="Pfam" id="PF01833"/>
    </source>
</evidence>
<dbReference type="PANTHER" id="PTHR46580:SF2">
    <property type="entry name" value="MAM DOMAIN-CONTAINING PROTEIN"/>
    <property type="match status" value="1"/>
</dbReference>
<keyword evidence="1 2" id="KW-0732">Signal</keyword>
<protein>
    <submittedName>
        <fullName evidence="5">FG-GAP repeat-containing protein</fullName>
    </submittedName>
</protein>
<feature type="chain" id="PRO_5002461242" evidence="2">
    <location>
        <begin position="25"/>
        <end position="1022"/>
    </location>
</feature>
<feature type="domain" description="IPT/TIG" evidence="3">
    <location>
        <begin position="346"/>
        <end position="418"/>
    </location>
</feature>
<accession>A0A0F3GMD7</accession>
<dbReference type="Proteomes" id="UP000033423">
    <property type="component" value="Unassembled WGS sequence"/>
</dbReference>
<dbReference type="Pfam" id="PF13517">
    <property type="entry name" value="FG-GAP_3"/>
    <property type="match status" value="3"/>
</dbReference>
<dbReference type="PATRIC" id="fig|29290.4.peg.6174"/>
<dbReference type="InterPro" id="IPR028994">
    <property type="entry name" value="Integrin_alpha_N"/>
</dbReference>
<evidence type="ECO:0000256" key="1">
    <source>
        <dbReference type="ARBA" id="ARBA00022729"/>
    </source>
</evidence>
<name>A0A0F3GMD7_9BACT</name>
<dbReference type="AlphaFoldDB" id="A0A0F3GMD7"/>
<dbReference type="Gene3D" id="2.60.40.10">
    <property type="entry name" value="Immunoglobulins"/>
    <property type="match status" value="1"/>
</dbReference>
<feature type="domain" description="Lcl C-terminal" evidence="4">
    <location>
        <begin position="890"/>
        <end position="1019"/>
    </location>
</feature>
<evidence type="ECO:0000313" key="6">
    <source>
        <dbReference type="Proteomes" id="UP000033423"/>
    </source>
</evidence>
<dbReference type="Pfam" id="PF07603">
    <property type="entry name" value="Lcl_C"/>
    <property type="match status" value="1"/>
</dbReference>
<feature type="signal peptide" evidence="2">
    <location>
        <begin position="1"/>
        <end position="24"/>
    </location>
</feature>
<dbReference type="SUPFAM" id="SSF69318">
    <property type="entry name" value="Integrin alpha N-terminal domain"/>
    <property type="match status" value="1"/>
</dbReference>
<dbReference type="InterPro" id="IPR013783">
    <property type="entry name" value="Ig-like_fold"/>
</dbReference>
<dbReference type="Pfam" id="PF01833">
    <property type="entry name" value="TIG"/>
    <property type="match status" value="1"/>
</dbReference>
<dbReference type="InterPro" id="IPR002909">
    <property type="entry name" value="IPT_dom"/>
</dbReference>
<dbReference type="InterPro" id="IPR014756">
    <property type="entry name" value="Ig_E-set"/>
</dbReference>
<comment type="caution">
    <text evidence="5">The sequence shown here is derived from an EMBL/GenBank/DDBJ whole genome shotgun (WGS) entry which is preliminary data.</text>
</comment>
<dbReference type="Gene3D" id="2.130.10.130">
    <property type="entry name" value="Integrin alpha, N-terminal"/>
    <property type="match status" value="1"/>
</dbReference>
<dbReference type="PANTHER" id="PTHR46580">
    <property type="entry name" value="SENSOR KINASE-RELATED"/>
    <property type="match status" value="1"/>
</dbReference>
<dbReference type="InterPro" id="IPR013517">
    <property type="entry name" value="FG-GAP"/>
</dbReference>
<keyword evidence="6" id="KW-1185">Reference proteome</keyword>
<evidence type="ECO:0000313" key="5">
    <source>
        <dbReference type="EMBL" id="KJU83144.1"/>
    </source>
</evidence>
<dbReference type="CDD" id="cd00102">
    <property type="entry name" value="IPT"/>
    <property type="match status" value="1"/>
</dbReference>
<dbReference type="EMBL" id="LACI01002016">
    <property type="protein sequence ID" value="KJU83144.1"/>
    <property type="molecule type" value="Genomic_DNA"/>
</dbReference>
<proteinExistence type="predicted"/>
<evidence type="ECO:0000256" key="2">
    <source>
        <dbReference type="SAM" id="SignalP"/>
    </source>
</evidence>
<dbReference type="InterPro" id="IPR011460">
    <property type="entry name" value="Lcl_C"/>
</dbReference>
<organism evidence="5 6">
    <name type="scientific">Candidatus Magnetobacterium bavaricum</name>
    <dbReference type="NCBI Taxonomy" id="29290"/>
    <lineage>
        <taxon>Bacteria</taxon>
        <taxon>Pseudomonadati</taxon>
        <taxon>Nitrospirota</taxon>
        <taxon>Thermodesulfovibrionia</taxon>
        <taxon>Thermodesulfovibrionales</taxon>
        <taxon>Candidatus Magnetobacteriaceae</taxon>
        <taxon>Candidatus Magnetobacterium</taxon>
    </lineage>
</organism>
<evidence type="ECO:0000259" key="4">
    <source>
        <dbReference type="Pfam" id="PF07603"/>
    </source>
</evidence>
<reference evidence="5 6" key="1">
    <citation type="submission" date="2015-02" db="EMBL/GenBank/DDBJ databases">
        <title>Single-cell genomics of uncultivated deep-branching MTB reveals a conserved set of magnetosome genes.</title>
        <authorList>
            <person name="Kolinko S."/>
            <person name="Richter M."/>
            <person name="Glockner F.O."/>
            <person name="Brachmann A."/>
            <person name="Schuler D."/>
        </authorList>
    </citation>
    <scope>NUCLEOTIDE SEQUENCE [LARGE SCALE GENOMIC DNA]</scope>
    <source>
        <strain evidence="5">TM-1</strain>
    </source>
</reference>